<sequence length="151" mass="16727">MYRIKSCSLLTIALLALVACHQQPATTESTDAAPPIHAAIGVISEPCAVFYAPDSNKLEKLKQENGEEAYYALADDNETCIEDCHAFLQDKTLKTITAAGGKITFKHQDGGTTVINLDDEKYTWEVFFFDGKKVMNIDITDIESEYKKLSI</sequence>
<feature type="chain" id="PRO_5046856372" description="Lipoprotein" evidence="1">
    <location>
        <begin position="22"/>
        <end position="151"/>
    </location>
</feature>
<organism evidence="2 3">
    <name type="scientific">Chitinophaga qingshengii</name>
    <dbReference type="NCBI Taxonomy" id="1569794"/>
    <lineage>
        <taxon>Bacteria</taxon>
        <taxon>Pseudomonadati</taxon>
        <taxon>Bacteroidota</taxon>
        <taxon>Chitinophagia</taxon>
        <taxon>Chitinophagales</taxon>
        <taxon>Chitinophagaceae</taxon>
        <taxon>Chitinophaga</taxon>
    </lineage>
</organism>
<gene>
    <name evidence="2" type="ORF">ICL07_27210</name>
</gene>
<dbReference type="EMBL" id="JACVFC010000005">
    <property type="protein sequence ID" value="MBC9934107.1"/>
    <property type="molecule type" value="Genomic_DNA"/>
</dbReference>
<name>A0ABR7TWU7_9BACT</name>
<protein>
    <recommendedName>
        <fullName evidence="4">Lipoprotein</fullName>
    </recommendedName>
</protein>
<evidence type="ECO:0008006" key="4">
    <source>
        <dbReference type="Google" id="ProtNLM"/>
    </source>
</evidence>
<dbReference type="PROSITE" id="PS51257">
    <property type="entry name" value="PROKAR_LIPOPROTEIN"/>
    <property type="match status" value="1"/>
</dbReference>
<evidence type="ECO:0000256" key="1">
    <source>
        <dbReference type="SAM" id="SignalP"/>
    </source>
</evidence>
<evidence type="ECO:0000313" key="2">
    <source>
        <dbReference type="EMBL" id="MBC9934107.1"/>
    </source>
</evidence>
<evidence type="ECO:0000313" key="3">
    <source>
        <dbReference type="Proteomes" id="UP000659124"/>
    </source>
</evidence>
<comment type="caution">
    <text evidence="2">The sequence shown here is derived from an EMBL/GenBank/DDBJ whole genome shotgun (WGS) entry which is preliminary data.</text>
</comment>
<dbReference type="Proteomes" id="UP000659124">
    <property type="component" value="Unassembled WGS sequence"/>
</dbReference>
<keyword evidence="3" id="KW-1185">Reference proteome</keyword>
<reference evidence="2 3" key="1">
    <citation type="submission" date="2020-09" db="EMBL/GenBank/DDBJ databases">
        <title>Genome sequences of type strains of Chitinophaga qingshengii and Chitinophaga varians.</title>
        <authorList>
            <person name="Kittiwongwattana C."/>
        </authorList>
    </citation>
    <scope>NUCLEOTIDE SEQUENCE [LARGE SCALE GENOMIC DNA]</scope>
    <source>
        <strain evidence="2 3">JCM 30026</strain>
    </source>
</reference>
<accession>A0ABR7TWU7</accession>
<feature type="signal peptide" evidence="1">
    <location>
        <begin position="1"/>
        <end position="21"/>
    </location>
</feature>
<proteinExistence type="predicted"/>
<dbReference type="RefSeq" id="WP_188091227.1">
    <property type="nucleotide sequence ID" value="NZ_JACVFC010000005.1"/>
</dbReference>
<keyword evidence="1" id="KW-0732">Signal</keyword>